<dbReference type="InterPro" id="IPR050570">
    <property type="entry name" value="Cell_wall_metabolism_enzyme"/>
</dbReference>
<proteinExistence type="predicted"/>
<sequence length="420" mass="43469">MASTRLMLAALGAGAVLLVSACGTNSSDPDGAASSDMAVSSGAPPEPVVTPVVGSVMFAPTPFAGSDRNDHLVYEISLTNFMRVPVTITGVEVLDATPNGGPLLSLDENAVRGRLKPTGAPSVPSAPGAPEGYSAVLAAGQNGVLFLHVVVPGNPPEQLIHEISVRADQAPPGMREVDERIAPVTVSDSTVPVLGPPLAGEYYIAADACCDAVRHTRAVLPLNGSPVLAQRYAVDWEQAAADGRIFVGDEKNPASYRIFGDDVLAVADGTVVVSRNDLPEQTPGEYPDGLPIDDADGNNLVLDIGNGFYVNYAHMQPGSVRFGAGDRVRRGDVLGKVGNSGNSVAPHLHVHVMNGPEFLGSEGVPSVTDRFAITGRVADTAAFDASEGTGVPLRLTPGVTESTHEDQMILDQNIVTFTAG</sequence>
<evidence type="ECO:0000256" key="1">
    <source>
        <dbReference type="SAM" id="SignalP"/>
    </source>
</evidence>
<dbReference type="AlphaFoldDB" id="A0A243QAB3"/>
<keyword evidence="4" id="KW-1185">Reference proteome</keyword>
<keyword evidence="1" id="KW-0732">Signal</keyword>
<evidence type="ECO:0000259" key="2">
    <source>
        <dbReference type="Pfam" id="PF01551"/>
    </source>
</evidence>
<dbReference type="PROSITE" id="PS51257">
    <property type="entry name" value="PROKAR_LIPOPROTEIN"/>
    <property type="match status" value="1"/>
</dbReference>
<protein>
    <submittedName>
        <fullName evidence="3">Metalloendopeptidase</fullName>
    </submittedName>
</protein>
<dbReference type="Proteomes" id="UP000194632">
    <property type="component" value="Unassembled WGS sequence"/>
</dbReference>
<dbReference type="InterPro" id="IPR011055">
    <property type="entry name" value="Dup_hybrid_motif"/>
</dbReference>
<dbReference type="GO" id="GO:0004222">
    <property type="term" value="F:metalloendopeptidase activity"/>
    <property type="evidence" value="ECO:0007669"/>
    <property type="project" value="TreeGrafter"/>
</dbReference>
<reference evidence="3 4" key="1">
    <citation type="submission" date="2017-05" db="EMBL/GenBank/DDBJ databases">
        <title>Biotechnological potential of actinobacteria isolated from South African environments.</title>
        <authorList>
            <person name="Le Roes-Hill M."/>
            <person name="Prins A."/>
            <person name="Durrell K.A."/>
        </authorList>
    </citation>
    <scope>NUCLEOTIDE SEQUENCE [LARGE SCALE GENOMIC DNA]</scope>
    <source>
        <strain evidence="3">BS2</strain>
    </source>
</reference>
<dbReference type="SUPFAM" id="SSF51261">
    <property type="entry name" value="Duplicated hybrid motif"/>
    <property type="match status" value="1"/>
</dbReference>
<dbReference type="PANTHER" id="PTHR21666">
    <property type="entry name" value="PEPTIDASE-RELATED"/>
    <property type="match status" value="1"/>
</dbReference>
<dbReference type="Gene3D" id="2.70.70.10">
    <property type="entry name" value="Glucose Permease (Domain IIA)"/>
    <property type="match status" value="1"/>
</dbReference>
<dbReference type="Pfam" id="PF01551">
    <property type="entry name" value="Peptidase_M23"/>
    <property type="match status" value="1"/>
</dbReference>
<dbReference type="CDD" id="cd12797">
    <property type="entry name" value="M23_peptidase"/>
    <property type="match status" value="1"/>
</dbReference>
<dbReference type="InterPro" id="IPR016047">
    <property type="entry name" value="M23ase_b-sheet_dom"/>
</dbReference>
<dbReference type="EMBL" id="NGFO01000011">
    <property type="protein sequence ID" value="OUC78700.1"/>
    <property type="molecule type" value="Genomic_DNA"/>
</dbReference>
<feature type="domain" description="M23ase beta-sheet core" evidence="2">
    <location>
        <begin position="260"/>
        <end position="354"/>
    </location>
</feature>
<comment type="caution">
    <text evidence="3">The sequence shown here is derived from an EMBL/GenBank/DDBJ whole genome shotgun (WGS) entry which is preliminary data.</text>
</comment>
<evidence type="ECO:0000313" key="3">
    <source>
        <dbReference type="EMBL" id="OUC78700.1"/>
    </source>
</evidence>
<gene>
    <name evidence="3" type="ORF">CA982_11600</name>
</gene>
<feature type="signal peptide" evidence="1">
    <location>
        <begin position="1"/>
        <end position="21"/>
    </location>
</feature>
<evidence type="ECO:0000313" key="4">
    <source>
        <dbReference type="Proteomes" id="UP000194632"/>
    </source>
</evidence>
<dbReference type="PANTHER" id="PTHR21666:SF270">
    <property type="entry name" value="MUREIN HYDROLASE ACTIVATOR ENVC"/>
    <property type="match status" value="1"/>
</dbReference>
<accession>A0A243QAB3</accession>
<organism evidence="3 4">
    <name type="scientific">Gordonia lacunae</name>
    <dbReference type="NCBI Taxonomy" id="417102"/>
    <lineage>
        <taxon>Bacteria</taxon>
        <taxon>Bacillati</taxon>
        <taxon>Actinomycetota</taxon>
        <taxon>Actinomycetes</taxon>
        <taxon>Mycobacteriales</taxon>
        <taxon>Gordoniaceae</taxon>
        <taxon>Gordonia</taxon>
    </lineage>
</organism>
<dbReference type="STRING" id="417102.CA982_11600"/>
<name>A0A243QAB3_9ACTN</name>
<dbReference type="RefSeq" id="WP_086535485.1">
    <property type="nucleotide sequence ID" value="NZ_NGFO01000011.1"/>
</dbReference>
<feature type="chain" id="PRO_5039647314" evidence="1">
    <location>
        <begin position="22"/>
        <end position="420"/>
    </location>
</feature>
<dbReference type="OrthoDB" id="9809488at2"/>